<sequence length="74" mass="7741">MPPVRPGLVTLLQQGLLLRSGLETFGLHLCPDGALVRDGIGGTKETRSCCLSDGGRAELPRGVRAGTLPQQSLC</sequence>
<comment type="caution">
    <text evidence="1">The sequence shown here is derived from an EMBL/GenBank/DDBJ whole genome shotgun (WGS) entry which is preliminary data.</text>
</comment>
<dbReference type="AlphaFoldDB" id="A0AAV7MXP2"/>
<reference evidence="1" key="1">
    <citation type="journal article" date="2022" name="bioRxiv">
        <title>Sequencing and chromosome-scale assembly of the giantPleurodeles waltlgenome.</title>
        <authorList>
            <person name="Brown T."/>
            <person name="Elewa A."/>
            <person name="Iarovenko S."/>
            <person name="Subramanian E."/>
            <person name="Araus A.J."/>
            <person name="Petzold A."/>
            <person name="Susuki M."/>
            <person name="Suzuki K.-i.T."/>
            <person name="Hayashi T."/>
            <person name="Toyoda A."/>
            <person name="Oliveira C."/>
            <person name="Osipova E."/>
            <person name="Leigh N.D."/>
            <person name="Simon A."/>
            <person name="Yun M.H."/>
        </authorList>
    </citation>
    <scope>NUCLEOTIDE SEQUENCE</scope>
    <source>
        <strain evidence="1">20211129_DDA</strain>
        <tissue evidence="1">Liver</tissue>
    </source>
</reference>
<dbReference type="Proteomes" id="UP001066276">
    <property type="component" value="Chromosome 9"/>
</dbReference>
<proteinExistence type="predicted"/>
<keyword evidence="2" id="KW-1185">Reference proteome</keyword>
<accession>A0AAV7MXP2</accession>
<evidence type="ECO:0000313" key="1">
    <source>
        <dbReference type="EMBL" id="KAJ1107209.1"/>
    </source>
</evidence>
<dbReference type="EMBL" id="JANPWB010000013">
    <property type="protein sequence ID" value="KAJ1107209.1"/>
    <property type="molecule type" value="Genomic_DNA"/>
</dbReference>
<organism evidence="1 2">
    <name type="scientific">Pleurodeles waltl</name>
    <name type="common">Iberian ribbed newt</name>
    <dbReference type="NCBI Taxonomy" id="8319"/>
    <lineage>
        <taxon>Eukaryota</taxon>
        <taxon>Metazoa</taxon>
        <taxon>Chordata</taxon>
        <taxon>Craniata</taxon>
        <taxon>Vertebrata</taxon>
        <taxon>Euteleostomi</taxon>
        <taxon>Amphibia</taxon>
        <taxon>Batrachia</taxon>
        <taxon>Caudata</taxon>
        <taxon>Salamandroidea</taxon>
        <taxon>Salamandridae</taxon>
        <taxon>Pleurodelinae</taxon>
        <taxon>Pleurodeles</taxon>
    </lineage>
</organism>
<evidence type="ECO:0000313" key="2">
    <source>
        <dbReference type="Proteomes" id="UP001066276"/>
    </source>
</evidence>
<protein>
    <submittedName>
        <fullName evidence="1">Uncharacterized protein</fullName>
    </submittedName>
</protein>
<gene>
    <name evidence="1" type="ORF">NDU88_004602</name>
</gene>
<name>A0AAV7MXP2_PLEWA</name>